<keyword evidence="2" id="KW-1185">Reference proteome</keyword>
<dbReference type="RefSeq" id="WP_109670081.1">
    <property type="nucleotide sequence ID" value="NZ_QGGW01000009.1"/>
</dbReference>
<protein>
    <submittedName>
        <fullName evidence="1">Uncharacterized protein</fullName>
    </submittedName>
</protein>
<evidence type="ECO:0000313" key="2">
    <source>
        <dbReference type="Proteomes" id="UP000245708"/>
    </source>
</evidence>
<dbReference type="AlphaFoldDB" id="A0A316GF31"/>
<gene>
    <name evidence="1" type="ORF">C7455_109126</name>
</gene>
<dbReference type="EMBL" id="QGGW01000009">
    <property type="protein sequence ID" value="PWK59203.1"/>
    <property type="molecule type" value="Genomic_DNA"/>
</dbReference>
<sequence>MTVSAFKTGLAATGDMQGPSFRLMRSGVLIEFASVPQIIYKILKTRFARRRHVASTVAKADGGLLAR</sequence>
<reference evidence="1 2" key="1">
    <citation type="submission" date="2018-05" db="EMBL/GenBank/DDBJ databases">
        <title>Genomic Encyclopedia of Type Strains, Phase IV (KMG-IV): sequencing the most valuable type-strain genomes for metagenomic binning, comparative biology and taxonomic classification.</title>
        <authorList>
            <person name="Goeker M."/>
        </authorList>
    </citation>
    <scope>NUCLEOTIDE SEQUENCE [LARGE SCALE GENOMIC DNA]</scope>
    <source>
        <strain evidence="1 2">DSM 16097</strain>
    </source>
</reference>
<proteinExistence type="predicted"/>
<dbReference type="Proteomes" id="UP000245708">
    <property type="component" value="Unassembled WGS sequence"/>
</dbReference>
<comment type="caution">
    <text evidence="1">The sequence shown here is derived from an EMBL/GenBank/DDBJ whole genome shotgun (WGS) entry which is preliminary data.</text>
</comment>
<accession>A0A316GF31</accession>
<organism evidence="1 2">
    <name type="scientific">Roseicyclus mahoneyensis</name>
    <dbReference type="NCBI Taxonomy" id="164332"/>
    <lineage>
        <taxon>Bacteria</taxon>
        <taxon>Pseudomonadati</taxon>
        <taxon>Pseudomonadota</taxon>
        <taxon>Alphaproteobacteria</taxon>
        <taxon>Rhodobacterales</taxon>
        <taxon>Roseobacteraceae</taxon>
        <taxon>Roseicyclus</taxon>
    </lineage>
</organism>
<evidence type="ECO:0000313" key="1">
    <source>
        <dbReference type="EMBL" id="PWK59203.1"/>
    </source>
</evidence>
<name>A0A316GF31_9RHOB</name>